<proteinExistence type="predicted"/>
<dbReference type="AlphaFoldDB" id="A0A9N9A0Z9"/>
<name>A0A9N9A0Z9_9GLOM</name>
<organism evidence="1 2">
    <name type="scientific">Racocetra fulgida</name>
    <dbReference type="NCBI Taxonomy" id="60492"/>
    <lineage>
        <taxon>Eukaryota</taxon>
        <taxon>Fungi</taxon>
        <taxon>Fungi incertae sedis</taxon>
        <taxon>Mucoromycota</taxon>
        <taxon>Glomeromycotina</taxon>
        <taxon>Glomeromycetes</taxon>
        <taxon>Diversisporales</taxon>
        <taxon>Gigasporaceae</taxon>
        <taxon>Racocetra</taxon>
    </lineage>
</organism>
<evidence type="ECO:0000313" key="2">
    <source>
        <dbReference type="Proteomes" id="UP000789396"/>
    </source>
</evidence>
<reference evidence="1" key="1">
    <citation type="submission" date="2021-06" db="EMBL/GenBank/DDBJ databases">
        <authorList>
            <person name="Kallberg Y."/>
            <person name="Tangrot J."/>
            <person name="Rosling A."/>
        </authorList>
    </citation>
    <scope>NUCLEOTIDE SEQUENCE</scope>
    <source>
        <strain evidence="1">IN212</strain>
    </source>
</reference>
<evidence type="ECO:0000313" key="1">
    <source>
        <dbReference type="EMBL" id="CAG8513310.1"/>
    </source>
</evidence>
<gene>
    <name evidence="1" type="ORF">RFULGI_LOCUS3001</name>
</gene>
<dbReference type="OrthoDB" id="2408856at2759"/>
<keyword evidence="2" id="KW-1185">Reference proteome</keyword>
<dbReference type="EMBL" id="CAJVPZ010002456">
    <property type="protein sequence ID" value="CAG8513310.1"/>
    <property type="molecule type" value="Genomic_DNA"/>
</dbReference>
<sequence>MPPKTRKVQKNKETAKVPLTIGSKSTQDGAPSLRTELSSGLEEIHLGPREIWFKYGDVQPTRVVFEGIVDDLKGEIKEKLPNQLGDVDVNQITLKMHGEETDLRADFIIDQKFLTTYDTPLQVIVNSPVIKELKHEINEINDTIKTVFAQQKSPDRVSVSNLSEMRMGKILNNIGVKQITFVKEDFEKLNPISHPPFEWSEETEAQQMDEVVKWFDDALKLPRGLNVWDIHTDVNYQREIRSAKVLLTGGGDIAIGPSRTDCVWVGAKKSMAECKIALAIIKHFVIEEGNRLNNWIGKSATYISEDTIEPFRKKAKLTEDITGESDERMELMIDDMSEEELLKMNARKKLKIVRRFCKLDEQPYIDQIIKVVFIRKEVRRGGNVGNMVKIRDGQNDYWKHGTQEFSTN</sequence>
<accession>A0A9N9A0Z9</accession>
<feature type="non-terminal residue" evidence="1">
    <location>
        <position position="1"/>
    </location>
</feature>
<comment type="caution">
    <text evidence="1">The sequence shown here is derived from an EMBL/GenBank/DDBJ whole genome shotgun (WGS) entry which is preliminary data.</text>
</comment>
<dbReference type="Proteomes" id="UP000789396">
    <property type="component" value="Unassembled WGS sequence"/>
</dbReference>
<protein>
    <submittedName>
        <fullName evidence="1">1687_t:CDS:1</fullName>
    </submittedName>
</protein>
<feature type="non-terminal residue" evidence="1">
    <location>
        <position position="408"/>
    </location>
</feature>